<keyword evidence="10" id="KW-1015">Disulfide bond</keyword>
<dbReference type="Gene3D" id="1.20.58.390">
    <property type="entry name" value="Neurotransmitter-gated ion-channel transmembrane domain"/>
    <property type="match status" value="1"/>
</dbReference>
<dbReference type="GO" id="GO:0034707">
    <property type="term" value="C:chloride channel complex"/>
    <property type="evidence" value="ECO:0007669"/>
    <property type="project" value="UniProtKB-KW"/>
</dbReference>
<evidence type="ECO:0000256" key="5">
    <source>
        <dbReference type="ARBA" id="ARBA00022729"/>
    </source>
</evidence>
<evidence type="ECO:0000256" key="10">
    <source>
        <dbReference type="ARBA" id="ARBA00023157"/>
    </source>
</evidence>
<evidence type="ECO:0000256" key="3">
    <source>
        <dbReference type="ARBA" id="ARBA00022475"/>
    </source>
</evidence>
<dbReference type="InterPro" id="IPR036719">
    <property type="entry name" value="Neuro-gated_channel_TM_sf"/>
</dbReference>
<accession>A0AAU9WZA5</accession>
<reference evidence="24 25" key="1">
    <citation type="submission" date="2022-05" db="EMBL/GenBank/DDBJ databases">
        <authorList>
            <consortium name="Genoscope - CEA"/>
            <person name="William W."/>
        </authorList>
    </citation>
    <scope>NUCLEOTIDE SEQUENCE [LARGE SCALE GENOMIC DNA]</scope>
</reference>
<feature type="transmembrane region" description="Helical" evidence="20">
    <location>
        <begin position="251"/>
        <end position="275"/>
    </location>
</feature>
<dbReference type="CDD" id="cd18990">
    <property type="entry name" value="LGIC_ECD_GABAAR"/>
    <property type="match status" value="1"/>
</dbReference>
<keyword evidence="2 20" id="KW-0813">Transport</keyword>
<evidence type="ECO:0000256" key="15">
    <source>
        <dbReference type="ARBA" id="ARBA00023257"/>
    </source>
</evidence>
<evidence type="ECO:0000256" key="8">
    <source>
        <dbReference type="ARBA" id="ARBA00023065"/>
    </source>
</evidence>
<keyword evidence="14" id="KW-0868">Chloride</keyword>
<keyword evidence="11" id="KW-0675">Receptor</keyword>
<keyword evidence="16" id="KW-1071">Ligand-gated ion channel</keyword>
<dbReference type="SUPFAM" id="SSF63712">
    <property type="entry name" value="Nicotinic receptor ligand binding domain-like"/>
    <property type="match status" value="1"/>
</dbReference>
<feature type="domain" description="Neurotransmitter-gated ion-channel ligand-binding" evidence="22">
    <location>
        <begin position="49"/>
        <end position="251"/>
    </location>
</feature>
<evidence type="ECO:0000259" key="23">
    <source>
        <dbReference type="Pfam" id="PF02932"/>
    </source>
</evidence>
<evidence type="ECO:0000256" key="13">
    <source>
        <dbReference type="ARBA" id="ARBA00023180"/>
    </source>
</evidence>
<keyword evidence="15" id="KW-0628">Postsynaptic cell membrane</keyword>
<evidence type="ECO:0000256" key="12">
    <source>
        <dbReference type="ARBA" id="ARBA00023173"/>
    </source>
</evidence>
<dbReference type="InterPro" id="IPR038050">
    <property type="entry name" value="Neuro_actylchol_rec"/>
</dbReference>
<name>A0AAU9WZA5_9CNID</name>
<keyword evidence="8 20" id="KW-0406">Ion transport</keyword>
<dbReference type="InterPro" id="IPR006028">
    <property type="entry name" value="GABAA/Glycine_rcpt"/>
</dbReference>
<evidence type="ECO:0000256" key="2">
    <source>
        <dbReference type="ARBA" id="ARBA00022448"/>
    </source>
</evidence>
<dbReference type="Pfam" id="PF02931">
    <property type="entry name" value="Neur_chan_LBD"/>
    <property type="match status" value="1"/>
</dbReference>
<dbReference type="NCBIfam" id="TIGR00860">
    <property type="entry name" value="LIC"/>
    <property type="match status" value="1"/>
</dbReference>
<dbReference type="Proteomes" id="UP001159428">
    <property type="component" value="Unassembled WGS sequence"/>
</dbReference>
<feature type="transmembrane region" description="Helical" evidence="20">
    <location>
        <begin position="411"/>
        <end position="435"/>
    </location>
</feature>
<keyword evidence="13" id="KW-0325">Glycoprotein</keyword>
<dbReference type="SUPFAM" id="SSF90112">
    <property type="entry name" value="Neurotransmitter-gated ion-channel transmembrane pore"/>
    <property type="match status" value="1"/>
</dbReference>
<organism evidence="24 25">
    <name type="scientific">Pocillopora meandrina</name>
    <dbReference type="NCBI Taxonomy" id="46732"/>
    <lineage>
        <taxon>Eukaryota</taxon>
        <taxon>Metazoa</taxon>
        <taxon>Cnidaria</taxon>
        <taxon>Anthozoa</taxon>
        <taxon>Hexacorallia</taxon>
        <taxon>Scleractinia</taxon>
        <taxon>Astrocoeniina</taxon>
        <taxon>Pocilloporidae</taxon>
        <taxon>Pocillopora</taxon>
    </lineage>
</organism>
<dbReference type="InterPro" id="IPR006201">
    <property type="entry name" value="Neur_channel"/>
</dbReference>
<evidence type="ECO:0000313" key="25">
    <source>
        <dbReference type="Proteomes" id="UP001159428"/>
    </source>
</evidence>
<evidence type="ECO:0000256" key="21">
    <source>
        <dbReference type="SAM" id="MobiDB-lite"/>
    </source>
</evidence>
<dbReference type="InterPro" id="IPR006029">
    <property type="entry name" value="Neurotrans-gated_channel_TM"/>
</dbReference>
<keyword evidence="9 20" id="KW-0472">Membrane</keyword>
<feature type="domain" description="Neurotransmitter-gated ion-channel transmembrane" evidence="23">
    <location>
        <begin position="258"/>
        <end position="336"/>
    </location>
</feature>
<feature type="chain" id="PRO_5043095378" description="Gamma-aminobutyric acid receptor subunit beta" evidence="20">
    <location>
        <begin position="32"/>
        <end position="436"/>
    </location>
</feature>
<evidence type="ECO:0000256" key="17">
    <source>
        <dbReference type="ARBA" id="ARBA00023303"/>
    </source>
</evidence>
<dbReference type="InterPro" id="IPR006202">
    <property type="entry name" value="Neur_chan_lig-bd"/>
</dbReference>
<evidence type="ECO:0000256" key="7">
    <source>
        <dbReference type="ARBA" id="ARBA00023018"/>
    </source>
</evidence>
<dbReference type="GO" id="GO:0004888">
    <property type="term" value="F:transmembrane signaling receptor activity"/>
    <property type="evidence" value="ECO:0007669"/>
    <property type="project" value="InterPro"/>
</dbReference>
<evidence type="ECO:0000256" key="18">
    <source>
        <dbReference type="ARBA" id="ARBA00034104"/>
    </source>
</evidence>
<dbReference type="Gene3D" id="2.70.170.10">
    <property type="entry name" value="Neurotransmitter-gated ion-channel ligand-binding domain"/>
    <property type="match status" value="1"/>
</dbReference>
<gene>
    <name evidence="24" type="ORF">PMEA_00014423</name>
</gene>
<dbReference type="Pfam" id="PF02932">
    <property type="entry name" value="Neur_chan_memb"/>
    <property type="match status" value="1"/>
</dbReference>
<feature type="region of interest" description="Disordered" evidence="21">
    <location>
        <begin position="383"/>
        <end position="402"/>
    </location>
</feature>
<comment type="similarity">
    <text evidence="1">Belongs to the ligand-gated ion channel (TC 1.A.9) family. Gamma-aminobutyric acid receptor (TC 1.A.9.5) subfamily.</text>
</comment>
<evidence type="ECO:0000256" key="4">
    <source>
        <dbReference type="ARBA" id="ARBA00022692"/>
    </source>
</evidence>
<evidence type="ECO:0000259" key="22">
    <source>
        <dbReference type="Pfam" id="PF02931"/>
    </source>
</evidence>
<dbReference type="PRINTS" id="PR00253">
    <property type="entry name" value="GABAARECEPTR"/>
</dbReference>
<dbReference type="PANTHER" id="PTHR18945">
    <property type="entry name" value="NEUROTRANSMITTER GATED ION CHANNEL"/>
    <property type="match status" value="1"/>
</dbReference>
<dbReference type="InterPro" id="IPR036734">
    <property type="entry name" value="Neur_chan_lig-bd_sf"/>
</dbReference>
<evidence type="ECO:0000256" key="6">
    <source>
        <dbReference type="ARBA" id="ARBA00022989"/>
    </source>
</evidence>
<feature type="transmembrane region" description="Helical" evidence="20">
    <location>
        <begin position="316"/>
        <end position="335"/>
    </location>
</feature>
<dbReference type="EMBL" id="CALNXJ010000025">
    <property type="protein sequence ID" value="CAH3130956.1"/>
    <property type="molecule type" value="Genomic_DNA"/>
</dbReference>
<keyword evidence="25" id="KW-1185">Reference proteome</keyword>
<dbReference type="FunFam" id="2.70.170.10:FF:000021">
    <property type="entry name" value="Gamma-aminobutyric acid receptor isoform 3b"/>
    <property type="match status" value="1"/>
</dbReference>
<dbReference type="PRINTS" id="PR00252">
    <property type="entry name" value="NRIONCHANNEL"/>
</dbReference>
<keyword evidence="7" id="KW-0770">Synapse</keyword>
<keyword evidence="17 20" id="KW-0407">Ion channel</keyword>
<evidence type="ECO:0000256" key="1">
    <source>
        <dbReference type="ARBA" id="ARBA00010180"/>
    </source>
</evidence>
<comment type="subcellular location">
    <subcellularLocation>
        <location evidence="18">Postsynaptic cell membrane</location>
        <topology evidence="18">Multi-pass membrane protein</topology>
    </subcellularLocation>
</comment>
<evidence type="ECO:0000256" key="16">
    <source>
        <dbReference type="ARBA" id="ARBA00023286"/>
    </source>
</evidence>
<keyword evidence="3" id="KW-1003">Cell membrane</keyword>
<protein>
    <recommendedName>
        <fullName evidence="19">Gamma-aminobutyric acid receptor subunit beta</fullName>
    </recommendedName>
</protein>
<feature type="signal peptide" evidence="20">
    <location>
        <begin position="1"/>
        <end position="31"/>
    </location>
</feature>
<keyword evidence="12" id="KW-0869">Chloride channel</keyword>
<evidence type="ECO:0000256" key="9">
    <source>
        <dbReference type="ARBA" id="ARBA00023136"/>
    </source>
</evidence>
<keyword evidence="6 20" id="KW-1133">Transmembrane helix</keyword>
<dbReference type="CDD" id="cd19049">
    <property type="entry name" value="LGIC_TM_anion"/>
    <property type="match status" value="1"/>
</dbReference>
<sequence>MMGLSNTREVSFGLLMRIALLTIILCGKSHGFQRTESFASTDQQLAKDLRHLLNNYDSRIRPNYTGRPVEILVDFSVASFANIREVEMEFGLDMFFRQRWQDKRLSHNMTTMMTLTMGTKHPADYIWVPDTMFVDATKSYMHNVLATNHKVDISAKGEVNWGTRATLTARCHMNFRTFPMDEQTCSLSIVSYAYPTNHLIFTWKSNPGVIVLDKEMAQFYMTNMTTAEQRVQYVAGEYSVLQATFTFKRRMGFYLIQIYVPCIAVVFVAWMSLFVDSKATPARVGLCITTLLTVATIWGSVNSTMPRVSYVKAIDIYLMTSFFFVLCTMLEYIILIHKGRAKRSILLLKAPFLQKDNLQETYCSLTSDYSCYRGGLYSMEEAQTHSPCKESPKDTSSPPDSKEINSKDVEIIARIAFVIAFTIFNLVYWIVLVYFV</sequence>
<evidence type="ECO:0000256" key="11">
    <source>
        <dbReference type="ARBA" id="ARBA00023170"/>
    </source>
</evidence>
<evidence type="ECO:0000256" key="14">
    <source>
        <dbReference type="ARBA" id="ARBA00023214"/>
    </source>
</evidence>
<dbReference type="GO" id="GO:0045211">
    <property type="term" value="C:postsynaptic membrane"/>
    <property type="evidence" value="ECO:0007669"/>
    <property type="project" value="UniProtKB-SubCell"/>
</dbReference>
<feature type="transmembrane region" description="Helical" evidence="20">
    <location>
        <begin position="282"/>
        <end position="301"/>
    </location>
</feature>
<evidence type="ECO:0000256" key="19">
    <source>
        <dbReference type="ARBA" id="ARBA00071250"/>
    </source>
</evidence>
<keyword evidence="4 20" id="KW-0812">Transmembrane</keyword>
<dbReference type="GO" id="GO:0005254">
    <property type="term" value="F:chloride channel activity"/>
    <property type="evidence" value="ECO:0007669"/>
    <property type="project" value="UniProtKB-KW"/>
</dbReference>
<comment type="caution">
    <text evidence="24">The sequence shown here is derived from an EMBL/GenBank/DDBJ whole genome shotgun (WGS) entry which is preliminary data.</text>
</comment>
<evidence type="ECO:0000313" key="24">
    <source>
        <dbReference type="EMBL" id="CAH3130956.1"/>
    </source>
</evidence>
<dbReference type="AlphaFoldDB" id="A0AAU9WZA5"/>
<dbReference type="GO" id="GO:0005230">
    <property type="term" value="F:extracellular ligand-gated monoatomic ion channel activity"/>
    <property type="evidence" value="ECO:0007669"/>
    <property type="project" value="InterPro"/>
</dbReference>
<proteinExistence type="inferred from homology"/>
<dbReference type="PROSITE" id="PS00236">
    <property type="entry name" value="NEUROTR_ION_CHANNEL"/>
    <property type="match status" value="1"/>
</dbReference>
<evidence type="ECO:0000256" key="20">
    <source>
        <dbReference type="RuleBase" id="RU000687"/>
    </source>
</evidence>
<keyword evidence="5 20" id="KW-0732">Signal</keyword>
<dbReference type="InterPro" id="IPR018000">
    <property type="entry name" value="Neurotransmitter_ion_chnl_CS"/>
</dbReference>